<reference evidence="2 3" key="1">
    <citation type="journal article" date="2012" name="Science">
        <title>The Paleozoic origin of enzymatic lignin decomposition reconstructed from 31 fungal genomes.</title>
        <authorList>
            <person name="Floudas D."/>
            <person name="Binder M."/>
            <person name="Riley R."/>
            <person name="Barry K."/>
            <person name="Blanchette R.A."/>
            <person name="Henrissat B."/>
            <person name="Martinez A.T."/>
            <person name="Otillar R."/>
            <person name="Spatafora J.W."/>
            <person name="Yadav J.S."/>
            <person name="Aerts A."/>
            <person name="Benoit I."/>
            <person name="Boyd A."/>
            <person name="Carlson A."/>
            <person name="Copeland A."/>
            <person name="Coutinho P.M."/>
            <person name="de Vries R.P."/>
            <person name="Ferreira P."/>
            <person name="Findley K."/>
            <person name="Foster B."/>
            <person name="Gaskell J."/>
            <person name="Glotzer D."/>
            <person name="Gorecki P."/>
            <person name="Heitman J."/>
            <person name="Hesse C."/>
            <person name="Hori C."/>
            <person name="Igarashi K."/>
            <person name="Jurgens J.A."/>
            <person name="Kallen N."/>
            <person name="Kersten P."/>
            <person name="Kohler A."/>
            <person name="Kuees U."/>
            <person name="Kumar T.K.A."/>
            <person name="Kuo A."/>
            <person name="LaButti K."/>
            <person name="Larrondo L.F."/>
            <person name="Lindquist E."/>
            <person name="Ling A."/>
            <person name="Lombard V."/>
            <person name="Lucas S."/>
            <person name="Lundell T."/>
            <person name="Martin R."/>
            <person name="McLaughlin D.J."/>
            <person name="Morgenstern I."/>
            <person name="Morin E."/>
            <person name="Murat C."/>
            <person name="Nagy L.G."/>
            <person name="Nolan M."/>
            <person name="Ohm R.A."/>
            <person name="Patyshakuliyeva A."/>
            <person name="Rokas A."/>
            <person name="Ruiz-Duenas F.J."/>
            <person name="Sabat G."/>
            <person name="Salamov A."/>
            <person name="Samejima M."/>
            <person name="Schmutz J."/>
            <person name="Slot J.C."/>
            <person name="St John F."/>
            <person name="Stenlid J."/>
            <person name="Sun H."/>
            <person name="Sun S."/>
            <person name="Syed K."/>
            <person name="Tsang A."/>
            <person name="Wiebenga A."/>
            <person name="Young D."/>
            <person name="Pisabarro A."/>
            <person name="Eastwood D.C."/>
            <person name="Martin F."/>
            <person name="Cullen D."/>
            <person name="Grigoriev I.V."/>
            <person name="Hibbett D.S."/>
        </authorList>
    </citation>
    <scope>NUCLEOTIDE SEQUENCE</scope>
    <source>
        <strain evidence="3">FP-58527</strain>
    </source>
</reference>
<dbReference type="InParanoid" id="S8G271"/>
<keyword evidence="3" id="KW-1185">Reference proteome</keyword>
<gene>
    <name evidence="2" type="ORF">FOMPIDRAFT_44394</name>
</gene>
<evidence type="ECO:0000313" key="3">
    <source>
        <dbReference type="Proteomes" id="UP000015241"/>
    </source>
</evidence>
<dbReference type="STRING" id="743788.S8G271"/>
<accession>S8G271</accession>
<organism evidence="2 3">
    <name type="scientific">Fomitopsis schrenkii</name>
    <name type="common">Brown rot fungus</name>
    <dbReference type="NCBI Taxonomy" id="2126942"/>
    <lineage>
        <taxon>Eukaryota</taxon>
        <taxon>Fungi</taxon>
        <taxon>Dikarya</taxon>
        <taxon>Basidiomycota</taxon>
        <taxon>Agaricomycotina</taxon>
        <taxon>Agaricomycetes</taxon>
        <taxon>Polyporales</taxon>
        <taxon>Fomitopsis</taxon>
    </lineage>
</organism>
<protein>
    <recommendedName>
        <fullName evidence="4">ATP-dependent DNA helicase</fullName>
    </recommendedName>
</protein>
<proteinExistence type="predicted"/>
<name>S8G271_FOMSC</name>
<feature type="region of interest" description="Disordered" evidence="1">
    <location>
        <begin position="46"/>
        <end position="67"/>
    </location>
</feature>
<evidence type="ECO:0008006" key="4">
    <source>
        <dbReference type="Google" id="ProtNLM"/>
    </source>
</evidence>
<dbReference type="EMBL" id="KE504127">
    <property type="protein sequence ID" value="EPT04420.1"/>
    <property type="molecule type" value="Genomic_DNA"/>
</dbReference>
<dbReference type="AlphaFoldDB" id="S8G271"/>
<evidence type="ECO:0000256" key="1">
    <source>
        <dbReference type="SAM" id="MobiDB-lite"/>
    </source>
</evidence>
<dbReference type="HOGENOM" id="CLU_151426_0_0_1"/>
<dbReference type="Proteomes" id="UP000015241">
    <property type="component" value="Unassembled WGS sequence"/>
</dbReference>
<feature type="non-terminal residue" evidence="2">
    <location>
        <position position="1"/>
    </location>
</feature>
<dbReference type="OrthoDB" id="432234at2759"/>
<sequence>VGAQVMLIKNIVQGQLVNGSVGKVDDFMRVTDAQLRGIQIGVVYREGQTSSQPARPRGSAPPVPQHIQKSNRQWPYVRFDNGLSLLCIPATFEVTNAQGRIEASREQVSARGFHSTRFCSKH</sequence>
<evidence type="ECO:0000313" key="2">
    <source>
        <dbReference type="EMBL" id="EPT04420.1"/>
    </source>
</evidence>